<evidence type="ECO:0000259" key="12">
    <source>
        <dbReference type="PROSITE" id="PS50880"/>
    </source>
</evidence>
<evidence type="ECO:0000256" key="4">
    <source>
        <dbReference type="ARBA" id="ARBA00023029"/>
    </source>
</evidence>
<evidence type="ECO:0000313" key="15">
    <source>
        <dbReference type="Proteomes" id="UP000500767"/>
    </source>
</evidence>
<accession>A0A6M8HPC1</accession>
<feature type="compositionally biased region" description="Basic and acidic residues" evidence="11">
    <location>
        <begin position="467"/>
        <end position="476"/>
    </location>
</feature>
<evidence type="ECO:0000256" key="7">
    <source>
        <dbReference type="ARBA" id="ARBA00030003"/>
    </source>
</evidence>
<feature type="region of interest" description="Disordered" evidence="11">
    <location>
        <begin position="669"/>
        <end position="722"/>
    </location>
</feature>
<comment type="catalytic activity">
    <reaction evidence="1">
        <text>ATP-independent breakage of single-stranded DNA, followed by passage and rejoining.</text>
        <dbReference type="EC" id="5.6.2.1"/>
    </reaction>
</comment>
<protein>
    <recommendedName>
        <fullName evidence="3">DNA topoisomerase</fullName>
        <ecNumber evidence="3">5.6.2.1</ecNumber>
    </recommendedName>
    <alternativeName>
        <fullName evidence="10">Omega-protein</fullName>
    </alternativeName>
    <alternativeName>
        <fullName evidence="9">Relaxing enzyme</fullName>
    </alternativeName>
    <alternativeName>
        <fullName evidence="7">Swivelase</fullName>
    </alternativeName>
    <alternativeName>
        <fullName evidence="8">Untwisting enzyme</fullName>
    </alternativeName>
</protein>
<dbReference type="Pfam" id="PF01131">
    <property type="entry name" value="Topoisom_bac"/>
    <property type="match status" value="1"/>
</dbReference>
<evidence type="ECO:0000256" key="2">
    <source>
        <dbReference type="ARBA" id="ARBA00009446"/>
    </source>
</evidence>
<feature type="domain" description="Topo IA-type catalytic" evidence="13">
    <location>
        <begin position="142"/>
        <end position="595"/>
    </location>
</feature>
<dbReference type="InterPro" id="IPR013824">
    <property type="entry name" value="Topo_IA_cen_sub1"/>
</dbReference>
<sequence length="769" mass="83688">MVEQIVITEKSSQAKDIRDAVGSRYGTILPAEGHLFDLLEPEEVEPSWKRWTPVLLRPEGLYGTRPATGGNKASKLKAIREALVSAKRVWLATDCDREGQLIGQEILEHYKYRGEVRRVMFTAQDAVTIRDAFTNARPNGEHAALYQAAVARRQADQIYNLSLTRTATVTLARGARTVIGVGRVKTPTLAIVCRRELEIREFVVQPYFEIVATATVATGQFRMRFAPKERIPDRATAEAIAVLADGADGPLSVKVEDKRQAPPRLHDLPSLQKLCASRFGWSAARTLEVAQELYDGSGKKIITYPRAETRYLPESLIPQVPRIVEALRVGQSFAAIPVLDPPLVRRGMSGTFSDKGLAGASHHAVIPNHNTVDNLRAVWPRLSADERRLFDVIARSYLAAMMPDFRYRQTTALLDVQGYVFRAAGRQPIEMGWRAAFPEWQPAEEKGDEAQLLPALRSGETALLSEPKVEDKETRPPPRYNEGTLIDAMQNAWRFVPDEALRERLKEAKGIGTPATRAEIIRGLKTQEFLVIDGKNIVPTDRGLALFDVLQKADPALVDPGVTAQLERLLDDVLVGRTEMMSAIDAVCAQASRIIGRLTEHASSGAAPLVIAAAGPPGKPGAAGRSGPPTPAMKAYVESLAKQKTIKPPRGYASSGAVCRAFLDKHAASKQVSAQAPESSKPVTPRRRAAPAKARAAATPGAKKRTGGKARAAKAPVASGPAAGGTEIRLNIPYGNKDAAQKLGARYRDGAWYVLAGLDLSGFRDKGWL</sequence>
<dbReference type="KEGG" id="lck:HN018_09225"/>
<evidence type="ECO:0000313" key="14">
    <source>
        <dbReference type="EMBL" id="QKE90202.1"/>
    </source>
</evidence>
<dbReference type="RefSeq" id="WP_171834117.1">
    <property type="nucleotide sequence ID" value="NZ_CP053708.1"/>
</dbReference>
<dbReference type="InterPro" id="IPR023405">
    <property type="entry name" value="Topo_IA_core_domain"/>
</dbReference>
<feature type="compositionally biased region" description="Low complexity" evidence="11">
    <location>
        <begin position="713"/>
        <end position="722"/>
    </location>
</feature>
<dbReference type="EMBL" id="CP053708">
    <property type="protein sequence ID" value="QKE90202.1"/>
    <property type="molecule type" value="Genomic_DNA"/>
</dbReference>
<dbReference type="Gene3D" id="3.40.50.140">
    <property type="match status" value="1"/>
</dbReference>
<evidence type="ECO:0000256" key="8">
    <source>
        <dbReference type="ARBA" id="ARBA00031985"/>
    </source>
</evidence>
<dbReference type="SMART" id="SM00493">
    <property type="entry name" value="TOPRIM"/>
    <property type="match status" value="1"/>
</dbReference>
<dbReference type="Proteomes" id="UP000500767">
    <property type="component" value="Chromosome"/>
</dbReference>
<dbReference type="InterPro" id="IPR013825">
    <property type="entry name" value="Topo_IA_cen_sub2"/>
</dbReference>
<dbReference type="GO" id="GO:0003677">
    <property type="term" value="F:DNA binding"/>
    <property type="evidence" value="ECO:0007669"/>
    <property type="project" value="UniProtKB-KW"/>
</dbReference>
<dbReference type="InterPro" id="IPR013497">
    <property type="entry name" value="Topo_IA_cen"/>
</dbReference>
<dbReference type="SUPFAM" id="SSF56712">
    <property type="entry name" value="Prokaryotic type I DNA topoisomerase"/>
    <property type="match status" value="1"/>
</dbReference>
<evidence type="ECO:0000256" key="5">
    <source>
        <dbReference type="ARBA" id="ARBA00023125"/>
    </source>
</evidence>
<comment type="similarity">
    <text evidence="2">Belongs to the type IA topoisomerase family.</text>
</comment>
<dbReference type="PANTHER" id="PTHR11390">
    <property type="entry name" value="PROKARYOTIC DNA TOPOISOMERASE"/>
    <property type="match status" value="1"/>
</dbReference>
<dbReference type="Pfam" id="PF01751">
    <property type="entry name" value="Toprim"/>
    <property type="match status" value="1"/>
</dbReference>
<evidence type="ECO:0000256" key="9">
    <source>
        <dbReference type="ARBA" id="ARBA00032235"/>
    </source>
</evidence>
<dbReference type="GO" id="GO:0006310">
    <property type="term" value="P:DNA recombination"/>
    <property type="evidence" value="ECO:0007669"/>
    <property type="project" value="TreeGrafter"/>
</dbReference>
<dbReference type="Gene3D" id="1.10.460.10">
    <property type="entry name" value="Topoisomerase I, domain 2"/>
    <property type="match status" value="1"/>
</dbReference>
<feature type="compositionally biased region" description="Basic residues" evidence="11">
    <location>
        <begin position="702"/>
        <end position="712"/>
    </location>
</feature>
<dbReference type="PRINTS" id="PR00417">
    <property type="entry name" value="PRTPISMRASEI"/>
</dbReference>
<dbReference type="PROSITE" id="PS52039">
    <property type="entry name" value="TOPO_IA_2"/>
    <property type="match status" value="1"/>
</dbReference>
<dbReference type="GO" id="GO:0043597">
    <property type="term" value="C:cytoplasmic replication fork"/>
    <property type="evidence" value="ECO:0007669"/>
    <property type="project" value="TreeGrafter"/>
</dbReference>
<dbReference type="SMART" id="SM00437">
    <property type="entry name" value="TOP1Ac"/>
    <property type="match status" value="1"/>
</dbReference>
<evidence type="ECO:0000256" key="11">
    <source>
        <dbReference type="SAM" id="MobiDB-lite"/>
    </source>
</evidence>
<feature type="compositionally biased region" description="Low complexity" evidence="11">
    <location>
        <begin position="691"/>
        <end position="701"/>
    </location>
</feature>
<organism evidence="14 15">
    <name type="scientific">Lichenicola cladoniae</name>
    <dbReference type="NCBI Taxonomy" id="1484109"/>
    <lineage>
        <taxon>Bacteria</taxon>
        <taxon>Pseudomonadati</taxon>
        <taxon>Pseudomonadota</taxon>
        <taxon>Alphaproteobacteria</taxon>
        <taxon>Acetobacterales</taxon>
        <taxon>Acetobacteraceae</taxon>
        <taxon>Lichenicola</taxon>
    </lineage>
</organism>
<name>A0A6M8HPC1_9PROT</name>
<evidence type="ECO:0000256" key="3">
    <source>
        <dbReference type="ARBA" id="ARBA00012891"/>
    </source>
</evidence>
<dbReference type="PROSITE" id="PS50880">
    <property type="entry name" value="TOPRIM"/>
    <property type="match status" value="1"/>
</dbReference>
<proteinExistence type="inferred from homology"/>
<dbReference type="SMART" id="SM00436">
    <property type="entry name" value="TOP1Bc"/>
    <property type="match status" value="1"/>
</dbReference>
<dbReference type="InterPro" id="IPR000380">
    <property type="entry name" value="Topo_IA"/>
</dbReference>
<evidence type="ECO:0000256" key="10">
    <source>
        <dbReference type="ARBA" id="ARBA00032877"/>
    </source>
</evidence>
<dbReference type="InterPro" id="IPR003602">
    <property type="entry name" value="Topo_IA_DNA-bd_dom"/>
</dbReference>
<dbReference type="EC" id="5.6.2.1" evidence="3"/>
<keyword evidence="4" id="KW-0799">Topoisomerase</keyword>
<keyword evidence="6 14" id="KW-0413">Isomerase</keyword>
<dbReference type="CDD" id="cd01028">
    <property type="entry name" value="TOPRIM_TopoIA"/>
    <property type="match status" value="1"/>
</dbReference>
<evidence type="ECO:0000259" key="13">
    <source>
        <dbReference type="PROSITE" id="PS52039"/>
    </source>
</evidence>
<feature type="region of interest" description="Disordered" evidence="11">
    <location>
        <begin position="463"/>
        <end position="483"/>
    </location>
</feature>
<dbReference type="InterPro" id="IPR006171">
    <property type="entry name" value="TOPRIM_dom"/>
</dbReference>
<dbReference type="GO" id="GO:0003917">
    <property type="term" value="F:DNA topoisomerase type I (single strand cut, ATP-independent) activity"/>
    <property type="evidence" value="ECO:0007669"/>
    <property type="project" value="UniProtKB-EC"/>
</dbReference>
<dbReference type="GO" id="GO:0006281">
    <property type="term" value="P:DNA repair"/>
    <property type="evidence" value="ECO:0007669"/>
    <property type="project" value="TreeGrafter"/>
</dbReference>
<keyword evidence="5" id="KW-0238">DNA-binding</keyword>
<dbReference type="InterPro" id="IPR003601">
    <property type="entry name" value="Topo_IA_2"/>
</dbReference>
<gene>
    <name evidence="14" type="ORF">HN018_09225</name>
</gene>
<feature type="compositionally biased region" description="Polar residues" evidence="11">
    <location>
        <begin position="670"/>
        <end position="682"/>
    </location>
</feature>
<keyword evidence="15" id="KW-1185">Reference proteome</keyword>
<dbReference type="Gene3D" id="2.70.20.10">
    <property type="entry name" value="Topoisomerase I, domain 3"/>
    <property type="match status" value="1"/>
</dbReference>
<evidence type="ECO:0000256" key="1">
    <source>
        <dbReference type="ARBA" id="ARBA00000213"/>
    </source>
</evidence>
<evidence type="ECO:0000256" key="6">
    <source>
        <dbReference type="ARBA" id="ARBA00023235"/>
    </source>
</evidence>
<dbReference type="AlphaFoldDB" id="A0A6M8HPC1"/>
<dbReference type="PANTHER" id="PTHR11390:SF21">
    <property type="entry name" value="DNA TOPOISOMERASE 3-ALPHA"/>
    <property type="match status" value="1"/>
</dbReference>
<dbReference type="Gene3D" id="1.10.290.10">
    <property type="entry name" value="Topoisomerase I, domain 4"/>
    <property type="match status" value="1"/>
</dbReference>
<dbReference type="GO" id="GO:0006265">
    <property type="term" value="P:DNA topological change"/>
    <property type="evidence" value="ECO:0007669"/>
    <property type="project" value="InterPro"/>
</dbReference>
<feature type="domain" description="Toprim" evidence="12">
    <location>
        <begin position="3"/>
        <end position="127"/>
    </location>
</feature>
<reference evidence="14 15" key="1">
    <citation type="journal article" date="2014" name="World J. Microbiol. Biotechnol.">
        <title>Biodiversity and physiological characteristics of Antarctic and Arctic lichens-associated bacteria.</title>
        <authorList>
            <person name="Lee Y.M."/>
            <person name="Kim E.H."/>
            <person name="Lee H.K."/>
            <person name="Hong S.G."/>
        </authorList>
    </citation>
    <scope>NUCLEOTIDE SEQUENCE [LARGE SCALE GENOMIC DNA]</scope>
    <source>
        <strain evidence="14 15">PAMC 26569</strain>
    </source>
</reference>
<dbReference type="InterPro" id="IPR013826">
    <property type="entry name" value="Topo_IA_cen_sub3"/>
</dbReference>